<dbReference type="PROSITE" id="PS50002">
    <property type="entry name" value="SH3"/>
    <property type="match status" value="1"/>
</dbReference>
<feature type="domain" description="Ras-GEF" evidence="7">
    <location>
        <begin position="1270"/>
        <end position="1505"/>
    </location>
</feature>
<dbReference type="SUPFAM" id="SSF50044">
    <property type="entry name" value="SH3-domain"/>
    <property type="match status" value="1"/>
</dbReference>
<protein>
    <submittedName>
        <fullName evidence="10">Ras1 guanine nucleotide exchange factor</fullName>
    </submittedName>
</protein>
<dbReference type="InterPro" id="IPR036028">
    <property type="entry name" value="SH3-like_dom_sf"/>
</dbReference>
<dbReference type="SMART" id="SM00147">
    <property type="entry name" value="RasGEF"/>
    <property type="match status" value="1"/>
</dbReference>
<dbReference type="CDD" id="cd06224">
    <property type="entry name" value="REM"/>
    <property type="match status" value="1"/>
</dbReference>
<dbReference type="Pfam" id="PF00018">
    <property type="entry name" value="SH3_1"/>
    <property type="match status" value="1"/>
</dbReference>
<dbReference type="Gene3D" id="1.10.840.10">
    <property type="entry name" value="Ras guanine-nucleotide exchange factors catalytic domain"/>
    <property type="match status" value="1"/>
</dbReference>
<dbReference type="InterPro" id="IPR000651">
    <property type="entry name" value="Ras-like_Gua-exchang_fac_N"/>
</dbReference>
<dbReference type="InterPro" id="IPR008937">
    <property type="entry name" value="Ras-like_GEF"/>
</dbReference>
<accession>A0A0P1BIU3</accession>
<dbReference type="SUPFAM" id="SSF48366">
    <property type="entry name" value="Ras GEF"/>
    <property type="match status" value="1"/>
</dbReference>
<name>A0A0P1BIU3_9BASI</name>
<dbReference type="InterPro" id="IPR001202">
    <property type="entry name" value="WW_dom"/>
</dbReference>
<dbReference type="EMBL" id="CCYA01000278">
    <property type="protein sequence ID" value="CEH16051.1"/>
    <property type="molecule type" value="Genomic_DNA"/>
</dbReference>
<dbReference type="STRING" id="401625.A0A0P1BIU3"/>
<reference evidence="10 11" key="1">
    <citation type="submission" date="2014-09" db="EMBL/GenBank/DDBJ databases">
        <authorList>
            <person name="Magalhaes I.L.F."/>
            <person name="Oliveira U."/>
            <person name="Santos F.R."/>
            <person name="Vidigal T.H.D.A."/>
            <person name="Brescovit A.D."/>
            <person name="Santos A.J."/>
        </authorList>
    </citation>
    <scope>NUCLEOTIDE SEQUENCE [LARGE SCALE GENOMIC DNA]</scope>
</reference>
<dbReference type="Gene3D" id="2.30.30.40">
    <property type="entry name" value="SH3 Domains"/>
    <property type="match status" value="1"/>
</dbReference>
<dbReference type="GO" id="GO:0005886">
    <property type="term" value="C:plasma membrane"/>
    <property type="evidence" value="ECO:0007669"/>
    <property type="project" value="TreeGrafter"/>
</dbReference>
<dbReference type="GO" id="GO:0007265">
    <property type="term" value="P:Ras protein signal transduction"/>
    <property type="evidence" value="ECO:0007669"/>
    <property type="project" value="TreeGrafter"/>
</dbReference>
<keyword evidence="2 3" id="KW-0344">Guanine-nucleotide releasing factor</keyword>
<evidence type="ECO:0000313" key="11">
    <source>
        <dbReference type="Proteomes" id="UP000054845"/>
    </source>
</evidence>
<dbReference type="PANTHER" id="PTHR23113">
    <property type="entry name" value="GUANINE NUCLEOTIDE EXCHANGE FACTOR"/>
    <property type="match status" value="1"/>
</dbReference>
<feature type="region of interest" description="Disordered" evidence="5">
    <location>
        <begin position="251"/>
        <end position="307"/>
    </location>
</feature>
<feature type="domain" description="WW" evidence="8">
    <location>
        <begin position="415"/>
        <end position="449"/>
    </location>
</feature>
<feature type="region of interest" description="Disordered" evidence="5">
    <location>
        <begin position="339"/>
        <end position="408"/>
    </location>
</feature>
<evidence type="ECO:0000259" key="8">
    <source>
        <dbReference type="PROSITE" id="PS50020"/>
    </source>
</evidence>
<dbReference type="PANTHER" id="PTHR23113:SF368">
    <property type="entry name" value="CELL DIVISION CONTROL PROTEIN 25"/>
    <property type="match status" value="1"/>
</dbReference>
<feature type="region of interest" description="Disordered" evidence="5">
    <location>
        <begin position="445"/>
        <end position="502"/>
    </location>
</feature>
<evidence type="ECO:0000256" key="3">
    <source>
        <dbReference type="PROSITE-ProRule" id="PRU00168"/>
    </source>
</evidence>
<dbReference type="Pfam" id="PF00618">
    <property type="entry name" value="RasGEF_N"/>
    <property type="match status" value="1"/>
</dbReference>
<evidence type="ECO:0000313" key="10">
    <source>
        <dbReference type="EMBL" id="CEH16051.1"/>
    </source>
</evidence>
<dbReference type="Pfam" id="PF00617">
    <property type="entry name" value="RasGEF"/>
    <property type="match status" value="1"/>
</dbReference>
<feature type="domain" description="SH3" evidence="6">
    <location>
        <begin position="20"/>
        <end position="80"/>
    </location>
</feature>
<dbReference type="CDD" id="cd00155">
    <property type="entry name" value="RasGEF"/>
    <property type="match status" value="1"/>
</dbReference>
<feature type="compositionally biased region" description="Low complexity" evidence="5">
    <location>
        <begin position="387"/>
        <end position="403"/>
    </location>
</feature>
<dbReference type="InterPro" id="IPR001895">
    <property type="entry name" value="RASGEF_cat_dom"/>
</dbReference>
<dbReference type="SMART" id="SM00229">
    <property type="entry name" value="RasGEFN"/>
    <property type="match status" value="1"/>
</dbReference>
<dbReference type="InterPro" id="IPR023578">
    <property type="entry name" value="Ras_GEF_dom_sf"/>
</dbReference>
<proteinExistence type="predicted"/>
<evidence type="ECO:0000256" key="2">
    <source>
        <dbReference type="ARBA" id="ARBA00022658"/>
    </source>
</evidence>
<feature type="compositionally biased region" description="Low complexity" evidence="5">
    <location>
        <begin position="1053"/>
        <end position="1077"/>
    </location>
</feature>
<dbReference type="Gene3D" id="1.20.870.10">
    <property type="entry name" value="Son of sevenless (SoS) protein Chain: S domain 1"/>
    <property type="match status" value="1"/>
</dbReference>
<evidence type="ECO:0000259" key="7">
    <source>
        <dbReference type="PROSITE" id="PS50009"/>
    </source>
</evidence>
<dbReference type="CDD" id="cd11883">
    <property type="entry name" value="SH3_Sdc25"/>
    <property type="match status" value="1"/>
</dbReference>
<dbReference type="PRINTS" id="PR00452">
    <property type="entry name" value="SH3DOMAIN"/>
</dbReference>
<dbReference type="PROSITE" id="PS00720">
    <property type="entry name" value="RASGEF"/>
    <property type="match status" value="1"/>
</dbReference>
<dbReference type="PROSITE" id="PS50020">
    <property type="entry name" value="WW_DOMAIN_2"/>
    <property type="match status" value="1"/>
</dbReference>
<evidence type="ECO:0000259" key="9">
    <source>
        <dbReference type="PROSITE" id="PS50212"/>
    </source>
</evidence>
<dbReference type="InterPro" id="IPR001452">
    <property type="entry name" value="SH3_domain"/>
</dbReference>
<keyword evidence="11" id="KW-1185">Reference proteome</keyword>
<feature type="domain" description="N-terminal Ras-GEF" evidence="9">
    <location>
        <begin position="1104"/>
        <end position="1236"/>
    </location>
</feature>
<sequence>MAAPEEGGPPPPYEERRREGGSFFVRAMYDFASPDSSSLSFEKGQLIEVLTQLDSGWWDGLMGEDIRGWFPSNYVEVISEEEAQEELRAQGYLIGSAEDELDDTDGDLDDEGRLRDVSSVYRRLGIDSELDGMQQLMAYQGDTGKDEVDAFEQLAEAAMHGRPDRQEGPESISALRAARRRSRMSEASGLDSVGAGTSLTDLSLQQSRSAATSMTEADHPHAVAAFAAYKQTLRAGPSDRERDRLRSQSIGVAGNQAGAQLRPRAATNVGARSGSPSESAASTPREYVGTSGSRRRQTGAKDEAENWLPKLTPRGEIVYVNIRTGAEVSEIPLEGADAFAGSSNQTSEDETYHSDYSGNNAEAGMASKGSSTAAVQKREAERLRNGSMSSSNTVNSANTATLAKRNPVGAMPNPADVLRPWKLRLSSDEHSFFFYNVETQESRYDAPPQALRTLRSDPRTGSLESLEELADEVGGRKTRADTERSRSGSQSGDLEWDATAASLPGKSPHLAYEAKQRTKTMVAPTSLLDAPHSMLNDEQEALELQHALDAPPPTSTKLLVDHADKLIGIPAPETAANRNPEREEAFVEKLTSYRQRVREEAVELGRVLGAFAMELYQAKNARNHSAATASWARRVQGVLVSGKGTAGIGLELLGGGSAAGWRGSGFVLPDATEAAALRAESMGSFQNPFELTRDAQNALASGKVAMRRRPTQLLNNRVLDERLQSHHDDLNRQLDELARIIQSGGAPQADRSPRSSQMPFGLKADTAAQRLSRPGIQMLLSQVKFILIRFGTIMTLVEELDVAGVIDVDGPAASEGDEADDERRRLMVSVVNARLALHALSSVKQGAYDCSSNLMMDAQDASIEPSSTSLDSDLMERMLLHARALSNLMQRQLGLLHDISDIAEEQASESMQSIGARSKVYGTENVHIAVKDGPQSSGEIAGDEVMYLGPGLSVPNGPVANRAEPRTPAAGSSKSSMAPSVRSGMGMRTRSTSVTTGVSVGSQDSSTKFLPRRGTDATADSDSLEAARSKSASKMKRFFGDDPLVPPPGVSQSEASASKATADSSHASSTAASHTPSLVSSKPTEEIPWFLEPDYAPQDLVFNATGQVKGATLGALMERLTMHNTFDPTFNNTFLMTYRSFTTTETFLDLLFARFRIRMPPGLSPEEQTVWTEKKQTPIRLRVFNVLKSWIESHFYEGEDDDHLKRIKEFALDEMAQSLPMETPSKLLIRLVERKQGDGEQMVRKMVMPTSAPQPIVPKNSRKVKFLEIDPLEMARQLTLIDSRLYNQIRPVECLGKAWSQSNGETIAKGIRDSISANNRVSGWVSESVLTQEDLKKRAAYVKHFVAIADRCFALNNFSSMMAIYSGLNNAALNRLRRTWDAVNQRHLAMFENMKVTLAPTKNFSRYRHTLRQLNPPCVPFLGVYLTDLTFIEDGNSDHLKTDERLINFSKRQMTAEKIGEIMIYQSTPYNLTPVQPIQKFIEDSMMDSRGDDELFEQSLRLEPREREDEKIARLLQESGFL</sequence>
<dbReference type="OrthoDB" id="546434at2759"/>
<evidence type="ECO:0000256" key="1">
    <source>
        <dbReference type="ARBA" id="ARBA00022443"/>
    </source>
</evidence>
<feature type="compositionally biased region" description="Low complexity" evidence="5">
    <location>
        <begin position="985"/>
        <end position="1002"/>
    </location>
</feature>
<dbReference type="PROSITE" id="PS50009">
    <property type="entry name" value="RASGEF_CAT"/>
    <property type="match status" value="1"/>
</dbReference>
<feature type="region of interest" description="Disordered" evidence="5">
    <location>
        <begin position="956"/>
        <end position="1081"/>
    </location>
</feature>
<dbReference type="GO" id="GO:0005085">
    <property type="term" value="F:guanyl-nucleotide exchange factor activity"/>
    <property type="evidence" value="ECO:0007669"/>
    <property type="project" value="UniProtKB-KW"/>
</dbReference>
<dbReference type="PROSITE" id="PS50212">
    <property type="entry name" value="RASGEF_NTER"/>
    <property type="match status" value="1"/>
</dbReference>
<evidence type="ECO:0000259" key="6">
    <source>
        <dbReference type="PROSITE" id="PS50002"/>
    </source>
</evidence>
<dbReference type="Proteomes" id="UP000054845">
    <property type="component" value="Unassembled WGS sequence"/>
</dbReference>
<organism evidence="10 11">
    <name type="scientific">Ceraceosorus bombacis</name>
    <dbReference type="NCBI Taxonomy" id="401625"/>
    <lineage>
        <taxon>Eukaryota</taxon>
        <taxon>Fungi</taxon>
        <taxon>Dikarya</taxon>
        <taxon>Basidiomycota</taxon>
        <taxon>Ustilaginomycotina</taxon>
        <taxon>Exobasidiomycetes</taxon>
        <taxon>Ceraceosorales</taxon>
        <taxon>Ceraceosoraceae</taxon>
        <taxon>Ceraceosorus</taxon>
    </lineage>
</organism>
<evidence type="ECO:0000256" key="4">
    <source>
        <dbReference type="PROSITE-ProRule" id="PRU00192"/>
    </source>
</evidence>
<evidence type="ECO:0000256" key="5">
    <source>
        <dbReference type="SAM" id="MobiDB-lite"/>
    </source>
</evidence>
<dbReference type="InterPro" id="IPR036964">
    <property type="entry name" value="RASGEF_cat_dom_sf"/>
</dbReference>
<feature type="compositionally biased region" description="Basic and acidic residues" evidence="5">
    <location>
        <begin position="473"/>
        <end position="486"/>
    </location>
</feature>
<dbReference type="InterPro" id="IPR019804">
    <property type="entry name" value="Ras_G-nucl-exch_fac_CS"/>
</dbReference>
<dbReference type="SMART" id="SM00326">
    <property type="entry name" value="SH3"/>
    <property type="match status" value="1"/>
</dbReference>
<keyword evidence="1 4" id="KW-0728">SH3 domain</keyword>